<gene>
    <name evidence="2" type="ORF">FGO68_gene11075</name>
</gene>
<dbReference type="PROSITE" id="PS50176">
    <property type="entry name" value="ARM_REPEAT"/>
    <property type="match status" value="1"/>
</dbReference>
<evidence type="ECO:0000313" key="2">
    <source>
        <dbReference type="EMBL" id="TNV73829.1"/>
    </source>
</evidence>
<dbReference type="SMART" id="SM00185">
    <property type="entry name" value="ARM"/>
    <property type="match status" value="3"/>
</dbReference>
<evidence type="ECO:0008006" key="4">
    <source>
        <dbReference type="Google" id="ProtNLM"/>
    </source>
</evidence>
<dbReference type="SUPFAM" id="SSF48371">
    <property type="entry name" value="ARM repeat"/>
    <property type="match status" value="1"/>
</dbReference>
<dbReference type="AlphaFoldDB" id="A0A8J8NFP7"/>
<dbReference type="EMBL" id="RRYP01018003">
    <property type="protein sequence ID" value="TNV73829.1"/>
    <property type="molecule type" value="Genomic_DNA"/>
</dbReference>
<dbReference type="Proteomes" id="UP000785679">
    <property type="component" value="Unassembled WGS sequence"/>
</dbReference>
<evidence type="ECO:0000256" key="1">
    <source>
        <dbReference type="PROSITE-ProRule" id="PRU00259"/>
    </source>
</evidence>
<proteinExistence type="predicted"/>
<dbReference type="Pfam" id="PF00514">
    <property type="entry name" value="Arm"/>
    <property type="match status" value="1"/>
</dbReference>
<accession>A0A8J8NFP7</accession>
<evidence type="ECO:0000313" key="3">
    <source>
        <dbReference type="Proteomes" id="UP000785679"/>
    </source>
</evidence>
<dbReference type="PANTHER" id="PTHR23315:SF7">
    <property type="entry name" value="U-BOX DOMAIN-CONTAINING PROTEIN 4"/>
    <property type="match status" value="1"/>
</dbReference>
<name>A0A8J8NFP7_HALGN</name>
<dbReference type="InterPro" id="IPR000225">
    <property type="entry name" value="Armadillo"/>
</dbReference>
<protein>
    <recommendedName>
        <fullName evidence="4">Armadillo-type fold</fullName>
    </recommendedName>
</protein>
<dbReference type="PANTHER" id="PTHR23315">
    <property type="entry name" value="U BOX DOMAIN-CONTAINING"/>
    <property type="match status" value="1"/>
</dbReference>
<dbReference type="InterPro" id="IPR016024">
    <property type="entry name" value="ARM-type_fold"/>
</dbReference>
<comment type="caution">
    <text evidence="2">The sequence shown here is derived from an EMBL/GenBank/DDBJ whole genome shotgun (WGS) entry which is preliminary data.</text>
</comment>
<keyword evidence="3" id="KW-1185">Reference proteome</keyword>
<dbReference type="OrthoDB" id="409644at2759"/>
<feature type="repeat" description="ARM" evidence="1">
    <location>
        <begin position="244"/>
        <end position="286"/>
    </location>
</feature>
<dbReference type="Gene3D" id="1.25.10.10">
    <property type="entry name" value="Leucine-rich Repeat Variant"/>
    <property type="match status" value="1"/>
</dbReference>
<sequence length="767" mass="87155">MFTHNQPYLQTSKQPKILKYTLQQGLLTTLSRLLNRQLDFFLKNAEIPPQKIQDSNSIDEQLVLFDKITATLIIAISGNQDNQNILREQRVIEQLFTFLAKSLEQMSVSPKVFNDGTQISIINLLLNSVDSNVANQNFVLKNIGNAYQTMTKLLIQQKSLRLSAFTALLISHMTWNNQEAQQMFSTREILKRLISLSDFNELVNEGEVDSTVESLQEISFYSLLALINVSQNNQTAQQFIGKLGGIEVLVKLLKSPSYDPKKTVCLCLRNLVKDCSPNAQMLIQKGGVLVLVELINDEDDDELSNKAYECLETMGSAAVVEIVKKLKELLQVRSQVKWRTSSNSVMLDVFMRRERHIYFGETERGASQHRLTARDFGPQNQEDMIDQRSLEIFEKLLPVLNGLICVKQENRECILGNIELLMAMFDIFKCQLPIELHENALYALLNLIQFSSKQVKEFLITQPIRAVSSSPQKGQAQGSQQAVGIIHLIRFLEDLHHVEHKLLKESAKFTIADFGLKQNPLYEAAQLKDEKTIEEMQPIVFDIKLYEFENAKDQMFYYPSEGERAGLKLLVAGREYEGLGLSKVQVIQHIRELRSLGYQILNSLTLGSVKTCQILLQKVAPRLVDLMLKDVMEQLMNTDAISQFLEKGTSITQFLTKESFMKPEPEHAVKVDDLTTEALTLMLNLCSFKDIYLQSFVLHLDKNTLETLLSVIQEASFPPKDEEEEGENLEAKKLIIAKIQQIIQDNYGQKPLYGVLGAGADDKLIQL</sequence>
<reference evidence="2" key="1">
    <citation type="submission" date="2019-06" db="EMBL/GenBank/DDBJ databases">
        <authorList>
            <person name="Zheng W."/>
        </authorList>
    </citation>
    <scope>NUCLEOTIDE SEQUENCE</scope>
    <source>
        <strain evidence="2">QDHG01</strain>
    </source>
</reference>
<dbReference type="InterPro" id="IPR011989">
    <property type="entry name" value="ARM-like"/>
</dbReference>
<organism evidence="2 3">
    <name type="scientific">Halteria grandinella</name>
    <dbReference type="NCBI Taxonomy" id="5974"/>
    <lineage>
        <taxon>Eukaryota</taxon>
        <taxon>Sar</taxon>
        <taxon>Alveolata</taxon>
        <taxon>Ciliophora</taxon>
        <taxon>Intramacronucleata</taxon>
        <taxon>Spirotrichea</taxon>
        <taxon>Stichotrichia</taxon>
        <taxon>Sporadotrichida</taxon>
        <taxon>Halteriidae</taxon>
        <taxon>Halteria</taxon>
    </lineage>
</organism>